<dbReference type="InterPro" id="IPR039859">
    <property type="entry name" value="PFA4/ZDH16/20/ERF2-like"/>
</dbReference>
<keyword evidence="6 7" id="KW-0012">Acyltransferase</keyword>
<feature type="non-terminal residue" evidence="9">
    <location>
        <position position="88"/>
    </location>
</feature>
<evidence type="ECO:0000256" key="3">
    <source>
        <dbReference type="ARBA" id="ARBA00022692"/>
    </source>
</evidence>
<feature type="domain" description="Palmitoyltransferase DHHC" evidence="8">
    <location>
        <begin position="41"/>
        <end position="88"/>
    </location>
</feature>
<keyword evidence="2 7" id="KW-0808">Transferase</keyword>
<dbReference type="PANTHER" id="PTHR22883:SF203">
    <property type="entry name" value="PALMITOYLTRANSFERASE"/>
    <property type="match status" value="1"/>
</dbReference>
<keyword evidence="4" id="KW-1133">Transmembrane helix</keyword>
<keyword evidence="5" id="KW-0472">Membrane</keyword>
<dbReference type="GO" id="GO:0016020">
    <property type="term" value="C:membrane"/>
    <property type="evidence" value="ECO:0007669"/>
    <property type="project" value="UniProtKB-SubCell"/>
</dbReference>
<evidence type="ECO:0000313" key="9">
    <source>
        <dbReference type="EMBL" id="EEC11297.1"/>
    </source>
</evidence>
<dbReference type="HOGENOM" id="CLU_2475274_0_0_1"/>
<proteinExistence type="inferred from homology"/>
<protein>
    <recommendedName>
        <fullName evidence="7">Palmitoyltransferase</fullName>
        <ecNumber evidence="7">2.3.1.225</ecNumber>
    </recommendedName>
</protein>
<dbReference type="VEuPathDB" id="VectorBase:ISCI008621"/>
<dbReference type="STRING" id="6945.B7PXH5"/>
<reference evidence="9 11" key="1">
    <citation type="submission" date="2008-03" db="EMBL/GenBank/DDBJ databases">
        <title>Annotation of Ixodes scapularis.</title>
        <authorList>
            <consortium name="Ixodes scapularis Genome Project Consortium"/>
            <person name="Caler E."/>
            <person name="Hannick L.I."/>
            <person name="Bidwell S."/>
            <person name="Joardar V."/>
            <person name="Thiagarajan M."/>
            <person name="Amedeo P."/>
            <person name="Galinsky K.J."/>
            <person name="Schobel S."/>
            <person name="Inman J."/>
            <person name="Hostetler J."/>
            <person name="Miller J."/>
            <person name="Hammond M."/>
            <person name="Megy K."/>
            <person name="Lawson D."/>
            <person name="Kodira C."/>
            <person name="Sutton G."/>
            <person name="Meyer J."/>
            <person name="Hill C.A."/>
            <person name="Birren B."/>
            <person name="Nene V."/>
            <person name="Collins F."/>
            <person name="Alarcon-Chaidez F."/>
            <person name="Wikel S."/>
            <person name="Strausberg R."/>
        </authorList>
    </citation>
    <scope>NUCLEOTIDE SEQUENCE [LARGE SCALE GENOMIC DNA]</scope>
    <source>
        <strain evidence="11">Wikel</strain>
        <strain evidence="9">Wikel colony</strain>
    </source>
</reference>
<dbReference type="PROSITE" id="PS50216">
    <property type="entry name" value="DHHC"/>
    <property type="match status" value="1"/>
</dbReference>
<comment type="similarity">
    <text evidence="7">Belongs to the DHHC palmitoyltransferase family.</text>
</comment>
<evidence type="ECO:0000256" key="4">
    <source>
        <dbReference type="ARBA" id="ARBA00022989"/>
    </source>
</evidence>
<dbReference type="EMBL" id="DS814203">
    <property type="protein sequence ID" value="EEC11297.1"/>
    <property type="molecule type" value="Genomic_DNA"/>
</dbReference>
<evidence type="ECO:0000313" key="10">
    <source>
        <dbReference type="EnsemblMetazoa" id="ISCW008621-PA"/>
    </source>
</evidence>
<dbReference type="Pfam" id="PF01529">
    <property type="entry name" value="DHHC"/>
    <property type="match status" value="1"/>
</dbReference>
<dbReference type="InParanoid" id="B7PXH5"/>
<evidence type="ECO:0000256" key="1">
    <source>
        <dbReference type="ARBA" id="ARBA00004141"/>
    </source>
</evidence>
<dbReference type="Proteomes" id="UP000001555">
    <property type="component" value="Unassembled WGS sequence"/>
</dbReference>
<dbReference type="VEuPathDB" id="VectorBase:ISCP_003621"/>
<evidence type="ECO:0000259" key="8">
    <source>
        <dbReference type="Pfam" id="PF01529"/>
    </source>
</evidence>
<keyword evidence="3" id="KW-0812">Transmembrane</keyword>
<comment type="catalytic activity">
    <reaction evidence="7">
        <text>L-cysteinyl-[protein] + hexadecanoyl-CoA = S-hexadecanoyl-L-cysteinyl-[protein] + CoA</text>
        <dbReference type="Rhea" id="RHEA:36683"/>
        <dbReference type="Rhea" id="RHEA-COMP:10131"/>
        <dbReference type="Rhea" id="RHEA-COMP:11032"/>
        <dbReference type="ChEBI" id="CHEBI:29950"/>
        <dbReference type="ChEBI" id="CHEBI:57287"/>
        <dbReference type="ChEBI" id="CHEBI:57379"/>
        <dbReference type="ChEBI" id="CHEBI:74151"/>
        <dbReference type="EC" id="2.3.1.225"/>
    </reaction>
</comment>
<dbReference type="EC" id="2.3.1.225" evidence="7"/>
<evidence type="ECO:0000256" key="7">
    <source>
        <dbReference type="RuleBase" id="RU079119"/>
    </source>
</evidence>
<dbReference type="VEuPathDB" id="VectorBase:ISCW008621"/>
<dbReference type="PaxDb" id="6945-B7PXH5"/>
<evidence type="ECO:0000256" key="6">
    <source>
        <dbReference type="ARBA" id="ARBA00023315"/>
    </source>
</evidence>
<dbReference type="OrthoDB" id="272303at2759"/>
<dbReference type="EnsemblMetazoa" id="ISCW008621-RA">
    <property type="protein sequence ID" value="ISCW008621-PA"/>
    <property type="gene ID" value="ISCW008621"/>
</dbReference>
<evidence type="ECO:0000256" key="5">
    <source>
        <dbReference type="ARBA" id="ARBA00023136"/>
    </source>
</evidence>
<gene>
    <name evidence="9" type="ORF">IscW_ISCW008621</name>
</gene>
<dbReference type="AlphaFoldDB" id="B7PXH5"/>
<dbReference type="GO" id="GO:0019706">
    <property type="term" value="F:protein-cysteine S-palmitoyltransferase activity"/>
    <property type="evidence" value="ECO:0007669"/>
    <property type="project" value="UniProtKB-EC"/>
</dbReference>
<name>B7PXH5_IXOSC</name>
<keyword evidence="9" id="KW-0560">Oxidoreductase</keyword>
<sequence length="88" mass="10216">LVHFTSHAFSITIDPADSNVRAKNVQGPLPPFDRNKHAHVIENQFCYICEVKVGNRSKHCSTCNKCIEKFDHHCKWLNNCVGIRNYRY</sequence>
<evidence type="ECO:0000313" key="11">
    <source>
        <dbReference type="Proteomes" id="UP000001555"/>
    </source>
</evidence>
<evidence type="ECO:0000256" key="2">
    <source>
        <dbReference type="ARBA" id="ARBA00022679"/>
    </source>
</evidence>
<dbReference type="GO" id="GO:0016491">
    <property type="term" value="F:oxidoreductase activity"/>
    <property type="evidence" value="ECO:0007669"/>
    <property type="project" value="UniProtKB-KW"/>
</dbReference>
<dbReference type="EMBL" id="ABJB010408790">
    <property type="status" value="NOT_ANNOTATED_CDS"/>
    <property type="molecule type" value="Genomic_DNA"/>
</dbReference>
<feature type="non-terminal residue" evidence="9">
    <location>
        <position position="1"/>
    </location>
</feature>
<keyword evidence="11" id="KW-1185">Reference proteome</keyword>
<accession>B7PXH5</accession>
<dbReference type="InterPro" id="IPR001594">
    <property type="entry name" value="Palmitoyltrfase_DHHC"/>
</dbReference>
<comment type="domain">
    <text evidence="7">The DHHC domain is required for palmitoyltransferase activity.</text>
</comment>
<comment type="subcellular location">
    <subcellularLocation>
        <location evidence="1">Membrane</location>
        <topology evidence="1">Multi-pass membrane protein</topology>
    </subcellularLocation>
</comment>
<organism>
    <name type="scientific">Ixodes scapularis</name>
    <name type="common">Black-legged tick</name>
    <name type="synonym">Deer tick</name>
    <dbReference type="NCBI Taxonomy" id="6945"/>
    <lineage>
        <taxon>Eukaryota</taxon>
        <taxon>Metazoa</taxon>
        <taxon>Ecdysozoa</taxon>
        <taxon>Arthropoda</taxon>
        <taxon>Chelicerata</taxon>
        <taxon>Arachnida</taxon>
        <taxon>Acari</taxon>
        <taxon>Parasitiformes</taxon>
        <taxon>Ixodida</taxon>
        <taxon>Ixodoidea</taxon>
        <taxon>Ixodidae</taxon>
        <taxon>Ixodinae</taxon>
        <taxon>Ixodes</taxon>
    </lineage>
</organism>
<dbReference type="PANTHER" id="PTHR22883">
    <property type="entry name" value="ZINC FINGER DHHC DOMAIN CONTAINING PROTEIN"/>
    <property type="match status" value="1"/>
</dbReference>
<reference evidence="10" key="2">
    <citation type="submission" date="2020-05" db="UniProtKB">
        <authorList>
            <consortium name="EnsemblMetazoa"/>
        </authorList>
    </citation>
    <scope>IDENTIFICATION</scope>
    <source>
        <strain evidence="10">wikel</strain>
    </source>
</reference>